<dbReference type="InterPro" id="IPR020845">
    <property type="entry name" value="AMP-binding_CS"/>
</dbReference>
<sequence>MLCLLARAAEQYGDNPALVDSLSSLSFRDFDREVDHLSRRLCSVGVGASSCIAYLLSNSVEQVILLMALIQLRAVACPISSRLPQSGVDACLRKVDADMLITEGAALSGNVCPTLTLADLARSGETDPLPADQTLDQPAVIFFTSGSTGEPKAVLLTLGNLYYSALGSNENILFGPGDRWLLTLPLYHVGGLGILFRALVGGGSMVIENANDDMTESIRRHEITHLSLVSTQLQRLLVSKERRKVALPSLKSILLGGSGIPSELVRTSVERGLPIHTSYGLTEMASQVTTTPTHSPLGMLLTSGRLLPYRELRISDSGEIEVRGETRFAGYVDGRQLITPFDADGWFATGDLGSLDADGCLTVKGRRDSMFISGGENIYPEEIERALCLIDGITDAIVVPAPHPEYGFRPCAFVQSERDID</sequence>
<reference evidence="7 8" key="1">
    <citation type="journal article" date="2018" name="ISME J.">
        <title>A methanotrophic archaeon couples anaerobic oxidation of methane to Fe(III) reduction.</title>
        <authorList>
            <person name="Cai C."/>
            <person name="Leu A.O."/>
            <person name="Xie G.J."/>
            <person name="Guo J."/>
            <person name="Feng Y."/>
            <person name="Zhao J.X."/>
            <person name="Tyson G.W."/>
            <person name="Yuan Z."/>
            <person name="Hu S."/>
        </authorList>
    </citation>
    <scope>NUCLEOTIDE SEQUENCE [LARGE SCALE GENOMIC DNA]</scope>
    <source>
        <strain evidence="7">FeB_12</strain>
    </source>
</reference>
<dbReference type="InterPro" id="IPR010192">
    <property type="entry name" value="MenE"/>
</dbReference>
<dbReference type="InterPro" id="IPR045851">
    <property type="entry name" value="AMP-bd_C_sf"/>
</dbReference>
<dbReference type="GO" id="GO:0006631">
    <property type="term" value="P:fatty acid metabolic process"/>
    <property type="evidence" value="ECO:0007669"/>
    <property type="project" value="TreeGrafter"/>
</dbReference>
<evidence type="ECO:0000313" key="7">
    <source>
        <dbReference type="EMBL" id="PWB69552.1"/>
    </source>
</evidence>
<proteinExistence type="inferred from homology"/>
<dbReference type="AlphaFoldDB" id="A0A855X4C3"/>
<dbReference type="Proteomes" id="UP000250918">
    <property type="component" value="Unassembled WGS sequence"/>
</dbReference>
<evidence type="ECO:0000256" key="2">
    <source>
        <dbReference type="ARBA" id="ARBA00022428"/>
    </source>
</evidence>
<dbReference type="InterPro" id="IPR042099">
    <property type="entry name" value="ANL_N_sf"/>
</dbReference>
<evidence type="ECO:0000259" key="6">
    <source>
        <dbReference type="Pfam" id="PF00501"/>
    </source>
</evidence>
<feature type="non-terminal residue" evidence="7">
    <location>
        <position position="421"/>
    </location>
</feature>
<evidence type="ECO:0000256" key="3">
    <source>
        <dbReference type="ARBA" id="ARBA00022598"/>
    </source>
</evidence>
<dbReference type="Gene3D" id="3.40.50.12780">
    <property type="entry name" value="N-terminal domain of ligase-like"/>
    <property type="match status" value="1"/>
</dbReference>
<dbReference type="Pfam" id="PF00501">
    <property type="entry name" value="AMP-binding"/>
    <property type="match status" value="1"/>
</dbReference>
<dbReference type="InterPro" id="IPR000873">
    <property type="entry name" value="AMP-dep_synth/lig_dom"/>
</dbReference>
<evidence type="ECO:0000256" key="5">
    <source>
        <dbReference type="ARBA" id="ARBA00022840"/>
    </source>
</evidence>
<dbReference type="NCBIfam" id="TIGR01923">
    <property type="entry name" value="menE"/>
    <property type="match status" value="1"/>
</dbReference>
<organism evidence="7 8">
    <name type="scientific">candidate division GN15 bacterium</name>
    <dbReference type="NCBI Taxonomy" id="2072418"/>
    <lineage>
        <taxon>Bacteria</taxon>
        <taxon>candidate division GN15</taxon>
    </lineage>
</organism>
<evidence type="ECO:0000313" key="8">
    <source>
        <dbReference type="Proteomes" id="UP000250918"/>
    </source>
</evidence>
<keyword evidence="2" id="KW-0474">Menaquinone biosynthesis</keyword>
<keyword evidence="4" id="KW-0547">Nucleotide-binding</keyword>
<dbReference type="Gene3D" id="3.30.300.30">
    <property type="match status" value="1"/>
</dbReference>
<dbReference type="PANTHER" id="PTHR43201:SF5">
    <property type="entry name" value="MEDIUM-CHAIN ACYL-COA LIGASE ACSF2, MITOCHONDRIAL"/>
    <property type="match status" value="1"/>
</dbReference>
<protein>
    <submittedName>
        <fullName evidence="7">O-succinylbenzoate--CoA ligase</fullName>
    </submittedName>
</protein>
<keyword evidence="3 7" id="KW-0436">Ligase</keyword>
<dbReference type="GO" id="GO:0031956">
    <property type="term" value="F:medium-chain fatty acid-CoA ligase activity"/>
    <property type="evidence" value="ECO:0007669"/>
    <property type="project" value="TreeGrafter"/>
</dbReference>
<dbReference type="PROSITE" id="PS00455">
    <property type="entry name" value="AMP_BINDING"/>
    <property type="match status" value="1"/>
</dbReference>
<dbReference type="SUPFAM" id="SSF56801">
    <property type="entry name" value="Acetyl-CoA synthetase-like"/>
    <property type="match status" value="1"/>
</dbReference>
<feature type="domain" description="AMP-dependent synthetase/ligase" evidence="6">
    <location>
        <begin position="6"/>
        <end position="331"/>
    </location>
</feature>
<comment type="similarity">
    <text evidence="1">Belongs to the ATP-dependent AMP-binding enzyme family.</text>
</comment>
<comment type="caution">
    <text evidence="7">The sequence shown here is derived from an EMBL/GenBank/DDBJ whole genome shotgun (WGS) entry which is preliminary data.</text>
</comment>
<dbReference type="GO" id="GO:0005524">
    <property type="term" value="F:ATP binding"/>
    <property type="evidence" value="ECO:0007669"/>
    <property type="project" value="UniProtKB-KW"/>
</dbReference>
<dbReference type="PANTHER" id="PTHR43201">
    <property type="entry name" value="ACYL-COA SYNTHETASE"/>
    <property type="match status" value="1"/>
</dbReference>
<evidence type="ECO:0000256" key="4">
    <source>
        <dbReference type="ARBA" id="ARBA00022741"/>
    </source>
</evidence>
<evidence type="ECO:0000256" key="1">
    <source>
        <dbReference type="ARBA" id="ARBA00006432"/>
    </source>
</evidence>
<dbReference type="GO" id="GO:0009234">
    <property type="term" value="P:menaquinone biosynthetic process"/>
    <property type="evidence" value="ECO:0007669"/>
    <property type="project" value="UniProtKB-KW"/>
</dbReference>
<dbReference type="CDD" id="cd17630">
    <property type="entry name" value="OSB_MenE-like"/>
    <property type="match status" value="1"/>
</dbReference>
<gene>
    <name evidence="7" type="primary">menE</name>
    <name evidence="7" type="ORF">C3F09_10275</name>
</gene>
<keyword evidence="5" id="KW-0067">ATP-binding</keyword>
<name>A0A855X4C3_9BACT</name>
<accession>A0A855X4C3</accession>
<dbReference type="EMBL" id="PQAP01000168">
    <property type="protein sequence ID" value="PWB69552.1"/>
    <property type="molecule type" value="Genomic_DNA"/>
</dbReference>
<dbReference type="GO" id="GO:0008756">
    <property type="term" value="F:o-succinylbenzoate-CoA ligase activity"/>
    <property type="evidence" value="ECO:0007669"/>
    <property type="project" value="InterPro"/>
</dbReference>